<dbReference type="GeneID" id="4387557"/>
<dbReference type="PRINTS" id="PR00081">
    <property type="entry name" value="GDHRDH"/>
</dbReference>
<dbReference type="PANTHER" id="PTHR24320:SF154">
    <property type="entry name" value="OXIDOREDUCTASE, SHORT-CHAIN DEHYDROGENASE_REDUCTASE FAMILY (AFU_ORTHOLOGUE AFUA_2G04560)"/>
    <property type="match status" value="1"/>
</dbReference>
<keyword evidence="4" id="KW-1185">Reference proteome</keyword>
<dbReference type="VEuPathDB" id="FungiDB:CHGG_01022"/>
<dbReference type="InterPro" id="IPR036291">
    <property type="entry name" value="NAD(P)-bd_dom_sf"/>
</dbReference>
<comment type="similarity">
    <text evidence="1">Belongs to the short-chain dehydrogenases/reductases (SDR) family.</text>
</comment>
<dbReference type="Proteomes" id="UP000001056">
    <property type="component" value="Unassembled WGS sequence"/>
</dbReference>
<dbReference type="RefSeq" id="XP_001220243.1">
    <property type="nucleotide sequence ID" value="XM_001220242.1"/>
</dbReference>
<gene>
    <name evidence="3" type="ORF">CHGG_01022</name>
</gene>
<evidence type="ECO:0000256" key="2">
    <source>
        <dbReference type="ARBA" id="ARBA00023002"/>
    </source>
</evidence>
<dbReference type="AlphaFoldDB" id="Q2HFI2"/>
<dbReference type="Pfam" id="PF00106">
    <property type="entry name" value="adh_short"/>
    <property type="match status" value="1"/>
</dbReference>
<dbReference type="OMA" id="RFEQWIV"/>
<evidence type="ECO:0000313" key="3">
    <source>
        <dbReference type="EMBL" id="EAQ92787.1"/>
    </source>
</evidence>
<dbReference type="PANTHER" id="PTHR24320">
    <property type="entry name" value="RETINOL DEHYDROGENASE"/>
    <property type="match status" value="1"/>
</dbReference>
<dbReference type="EMBL" id="CH408029">
    <property type="protein sequence ID" value="EAQ92787.1"/>
    <property type="molecule type" value="Genomic_DNA"/>
</dbReference>
<evidence type="ECO:0000313" key="4">
    <source>
        <dbReference type="Proteomes" id="UP000001056"/>
    </source>
</evidence>
<dbReference type="GO" id="GO:0016491">
    <property type="term" value="F:oxidoreductase activity"/>
    <property type="evidence" value="ECO:0007669"/>
    <property type="project" value="UniProtKB-KW"/>
</dbReference>
<dbReference type="InParanoid" id="Q2HFI2"/>
<dbReference type="OrthoDB" id="191139at2759"/>
<evidence type="ECO:0008006" key="5">
    <source>
        <dbReference type="Google" id="ProtNLM"/>
    </source>
</evidence>
<reference evidence="4" key="1">
    <citation type="journal article" date="2015" name="Genome Announc.">
        <title>Draft genome sequence of the cellulolytic fungus Chaetomium globosum.</title>
        <authorList>
            <person name="Cuomo C.A."/>
            <person name="Untereiner W.A."/>
            <person name="Ma L.-J."/>
            <person name="Grabherr M."/>
            <person name="Birren B.W."/>
        </authorList>
    </citation>
    <scope>NUCLEOTIDE SEQUENCE [LARGE SCALE GENOMIC DNA]</scope>
    <source>
        <strain evidence="4">ATCC 6205 / CBS 148.51 / DSM 1962 / NBRC 6347 / NRRL 1970</strain>
    </source>
</reference>
<accession>Q2HFI2</accession>
<evidence type="ECO:0000256" key="1">
    <source>
        <dbReference type="ARBA" id="ARBA00006484"/>
    </source>
</evidence>
<dbReference type="SUPFAM" id="SSF51735">
    <property type="entry name" value="NAD(P)-binding Rossmann-fold domains"/>
    <property type="match status" value="1"/>
</dbReference>
<sequence>MPGIKNFDPKKDVPDLAGKVILITGGTAGIGAAAIIELARHNPAHLIFTGRNAESAEATIASARSAAGANSDAVVVTFIECDLASLASVKAAADKVLALVDRLDVLVCNAGIMAQPAALSPDGYEIHIATNHLGHALLTLKLLPLLEKTSAAAGGGGGREGGEGGESVAGSRTSNGARIVMVSSVAWKSGAPAGGIVFEQLKTTQELGVGGRWLRYGQSKLANLLWARELSARHPSVLSFSVTPGVVATPSVAAFGLADKLLVYAANVGRVKKVGEGAHNLLWAAVVAAPRDDGDGDGDGDGVVGGGFYEPVGALSELQSRASRDPVLAGRLWEWTLAELKPFL</sequence>
<protein>
    <recommendedName>
        <fullName evidence="5">Oxidoreductase</fullName>
    </recommendedName>
</protein>
<dbReference type="InterPro" id="IPR002347">
    <property type="entry name" value="SDR_fam"/>
</dbReference>
<name>Q2HFI2_CHAGB</name>
<proteinExistence type="inferred from homology"/>
<dbReference type="Gene3D" id="3.40.50.720">
    <property type="entry name" value="NAD(P)-binding Rossmann-like Domain"/>
    <property type="match status" value="1"/>
</dbReference>
<dbReference type="FunCoup" id="Q2HFI2">
    <property type="interactions" value="215"/>
</dbReference>
<dbReference type="eggNOG" id="KOG1208">
    <property type="taxonomic scope" value="Eukaryota"/>
</dbReference>
<dbReference type="STRING" id="306901.Q2HFI2"/>
<organism evidence="3 4">
    <name type="scientific">Chaetomium globosum (strain ATCC 6205 / CBS 148.51 / DSM 1962 / NBRC 6347 / NRRL 1970)</name>
    <name type="common">Soil fungus</name>
    <dbReference type="NCBI Taxonomy" id="306901"/>
    <lineage>
        <taxon>Eukaryota</taxon>
        <taxon>Fungi</taxon>
        <taxon>Dikarya</taxon>
        <taxon>Ascomycota</taxon>
        <taxon>Pezizomycotina</taxon>
        <taxon>Sordariomycetes</taxon>
        <taxon>Sordariomycetidae</taxon>
        <taxon>Sordariales</taxon>
        <taxon>Chaetomiaceae</taxon>
        <taxon>Chaetomium</taxon>
    </lineage>
</organism>
<keyword evidence="2" id="KW-0560">Oxidoreductase</keyword>
<dbReference type="HOGENOM" id="CLU_010194_44_6_1"/>